<gene>
    <name evidence="1" type="ORF">GOP47_0014909</name>
</gene>
<reference evidence="1" key="1">
    <citation type="submission" date="2021-01" db="EMBL/GenBank/DDBJ databases">
        <title>Adiantum capillus-veneris genome.</title>
        <authorList>
            <person name="Fang Y."/>
            <person name="Liao Q."/>
        </authorList>
    </citation>
    <scope>NUCLEOTIDE SEQUENCE</scope>
    <source>
        <strain evidence="1">H3</strain>
        <tissue evidence="1">Leaf</tissue>
    </source>
</reference>
<dbReference type="OrthoDB" id="10362132at2759"/>
<dbReference type="AlphaFoldDB" id="A0A9D4UMF3"/>
<evidence type="ECO:0000313" key="1">
    <source>
        <dbReference type="EMBL" id="KAI5070566.1"/>
    </source>
</evidence>
<evidence type="ECO:0000313" key="2">
    <source>
        <dbReference type="Proteomes" id="UP000886520"/>
    </source>
</evidence>
<comment type="caution">
    <text evidence="1">The sequence shown here is derived from an EMBL/GenBank/DDBJ whole genome shotgun (WGS) entry which is preliminary data.</text>
</comment>
<protein>
    <submittedName>
        <fullName evidence="1">Uncharacterized protein</fullName>
    </submittedName>
</protein>
<organism evidence="1 2">
    <name type="scientific">Adiantum capillus-veneris</name>
    <name type="common">Maidenhair fern</name>
    <dbReference type="NCBI Taxonomy" id="13818"/>
    <lineage>
        <taxon>Eukaryota</taxon>
        <taxon>Viridiplantae</taxon>
        <taxon>Streptophyta</taxon>
        <taxon>Embryophyta</taxon>
        <taxon>Tracheophyta</taxon>
        <taxon>Polypodiopsida</taxon>
        <taxon>Polypodiidae</taxon>
        <taxon>Polypodiales</taxon>
        <taxon>Pteridineae</taxon>
        <taxon>Pteridaceae</taxon>
        <taxon>Vittarioideae</taxon>
        <taxon>Adiantum</taxon>
    </lineage>
</organism>
<accession>A0A9D4UMF3</accession>
<dbReference type="Proteomes" id="UP000886520">
    <property type="component" value="Chromosome 14"/>
</dbReference>
<sequence length="117" mass="13062">MHKRCNCCINKVHVQAWDYHILLPLPDEVLVDSEPTDEVSTTEEVVGYDGFTYEGNHDVLSSDLCVGNTFAINPDASTNAEDVDFYLVKCVAANEKVEKGYINEWSNVIDTGSYVVQ</sequence>
<proteinExistence type="predicted"/>
<name>A0A9D4UMF3_ADICA</name>
<dbReference type="EMBL" id="JABFUD020000014">
    <property type="protein sequence ID" value="KAI5070566.1"/>
    <property type="molecule type" value="Genomic_DNA"/>
</dbReference>
<keyword evidence="2" id="KW-1185">Reference proteome</keyword>